<dbReference type="AlphaFoldDB" id="A0A1G6RLC9"/>
<accession>A0A1G6RLC9</accession>
<organism evidence="2 3">
    <name type="scientific">Niabella drilacis (strain DSM 25811 / CCM 8410 / CCUG 62505 / LMG 26954 / E90)</name>
    <dbReference type="NCBI Taxonomy" id="1285928"/>
    <lineage>
        <taxon>Bacteria</taxon>
        <taxon>Pseudomonadati</taxon>
        <taxon>Bacteroidota</taxon>
        <taxon>Chitinophagia</taxon>
        <taxon>Chitinophagales</taxon>
        <taxon>Chitinophagaceae</taxon>
        <taxon>Niabella</taxon>
    </lineage>
</organism>
<dbReference type="EMBL" id="FMZO01000005">
    <property type="protein sequence ID" value="SDD04757.1"/>
    <property type="molecule type" value="Genomic_DNA"/>
</dbReference>
<sequence length="251" mass="28246">MKMKLLPVLLMAIAITSCTKDKAPAKDQKILLARTTTVSGGSTTIDEYSYDDLGRITQIIYAKGSPYEGINSFTYDAKGNIAVEKLSADGIGRVEYAYDNMNRMVSQQKYMNDGSKDYKNEYAYYNDRVESMRTSRYGTVTKQVFTYTSDKKNVLTFTWYNEDGSFNVQITYTPNNIKDPYRTTGPIGAFSNYNLTDKDVIMDYSDGPVPTIYGSTYIYTANADGYPISCKESNNNGGPVHTTTTYEYIKK</sequence>
<reference evidence="3" key="1">
    <citation type="submission" date="2016-10" db="EMBL/GenBank/DDBJ databases">
        <authorList>
            <person name="Varghese N."/>
            <person name="Submissions S."/>
        </authorList>
    </citation>
    <scope>NUCLEOTIDE SEQUENCE [LARGE SCALE GENOMIC DNA]</scope>
    <source>
        <strain evidence="3">DSM 25811 / CCM 8410 / LMG 26954 / E90</strain>
    </source>
</reference>
<feature type="chain" id="PRO_5011528740" evidence="1">
    <location>
        <begin position="20"/>
        <end position="251"/>
    </location>
</feature>
<protein>
    <submittedName>
        <fullName evidence="2">RHS Repeat</fullName>
    </submittedName>
</protein>
<evidence type="ECO:0000313" key="3">
    <source>
        <dbReference type="Proteomes" id="UP000198757"/>
    </source>
</evidence>
<dbReference type="Pfam" id="PF05593">
    <property type="entry name" value="RHS_repeat"/>
    <property type="match status" value="1"/>
</dbReference>
<dbReference type="Gene3D" id="2.180.10.10">
    <property type="entry name" value="RHS repeat-associated core"/>
    <property type="match status" value="1"/>
</dbReference>
<dbReference type="OrthoDB" id="664300at2"/>
<proteinExistence type="predicted"/>
<dbReference type="Proteomes" id="UP000198757">
    <property type="component" value="Unassembled WGS sequence"/>
</dbReference>
<dbReference type="PROSITE" id="PS51257">
    <property type="entry name" value="PROKAR_LIPOPROTEIN"/>
    <property type="match status" value="1"/>
</dbReference>
<dbReference type="InterPro" id="IPR031325">
    <property type="entry name" value="RHS_repeat"/>
</dbReference>
<gene>
    <name evidence="2" type="ORF">SAMN04487894_105305</name>
</gene>
<keyword evidence="3" id="KW-1185">Reference proteome</keyword>
<evidence type="ECO:0000313" key="2">
    <source>
        <dbReference type="EMBL" id="SDD04757.1"/>
    </source>
</evidence>
<keyword evidence="1" id="KW-0732">Signal</keyword>
<dbReference type="RefSeq" id="WP_090390269.1">
    <property type="nucleotide sequence ID" value="NZ_FMZO01000005.1"/>
</dbReference>
<feature type="signal peptide" evidence="1">
    <location>
        <begin position="1"/>
        <end position="19"/>
    </location>
</feature>
<dbReference type="STRING" id="1285928.SAMN04487894_105305"/>
<name>A0A1G6RLC9_NIADE</name>
<evidence type="ECO:0000256" key="1">
    <source>
        <dbReference type="SAM" id="SignalP"/>
    </source>
</evidence>